<feature type="domain" description="TonB-dependent transporter Oar-like beta-barrel" evidence="8">
    <location>
        <begin position="20"/>
        <end position="483"/>
    </location>
</feature>
<dbReference type="InterPro" id="IPR057601">
    <property type="entry name" value="Oar-like_b-barrel"/>
</dbReference>
<dbReference type="SUPFAM" id="SSF56935">
    <property type="entry name" value="Porins"/>
    <property type="match status" value="1"/>
</dbReference>
<evidence type="ECO:0000256" key="5">
    <source>
        <dbReference type="ARBA" id="ARBA00022729"/>
    </source>
</evidence>
<evidence type="ECO:0000259" key="8">
    <source>
        <dbReference type="Pfam" id="PF25183"/>
    </source>
</evidence>
<dbReference type="PANTHER" id="PTHR30069:SF29">
    <property type="entry name" value="HEMOGLOBIN AND HEMOGLOBIN-HAPTOGLOBIN-BINDING PROTEIN 1-RELATED"/>
    <property type="match status" value="1"/>
</dbReference>
<keyword evidence="2" id="KW-0813">Transport</keyword>
<dbReference type="Proteomes" id="UP001596391">
    <property type="component" value="Unassembled WGS sequence"/>
</dbReference>
<protein>
    <recommendedName>
        <fullName evidence="8">TonB-dependent transporter Oar-like beta-barrel domain-containing protein</fullName>
    </recommendedName>
</protein>
<dbReference type="Gene3D" id="2.40.170.20">
    <property type="entry name" value="TonB-dependent receptor, beta-barrel domain"/>
    <property type="match status" value="1"/>
</dbReference>
<dbReference type="RefSeq" id="WP_390233491.1">
    <property type="nucleotide sequence ID" value="NZ_JBHSWI010000001.1"/>
</dbReference>
<keyword evidence="5" id="KW-0732">Signal</keyword>
<keyword evidence="4" id="KW-0812">Transmembrane</keyword>
<comment type="subcellular location">
    <subcellularLocation>
        <location evidence="1">Cell outer membrane</location>
        <topology evidence="1">Multi-pass membrane protein</topology>
    </subcellularLocation>
</comment>
<dbReference type="PANTHER" id="PTHR30069">
    <property type="entry name" value="TONB-DEPENDENT OUTER MEMBRANE RECEPTOR"/>
    <property type="match status" value="1"/>
</dbReference>
<keyword evidence="3" id="KW-1134">Transmembrane beta strand</keyword>
<evidence type="ECO:0000256" key="6">
    <source>
        <dbReference type="ARBA" id="ARBA00023136"/>
    </source>
</evidence>
<evidence type="ECO:0000256" key="4">
    <source>
        <dbReference type="ARBA" id="ARBA00022692"/>
    </source>
</evidence>
<evidence type="ECO:0000256" key="1">
    <source>
        <dbReference type="ARBA" id="ARBA00004571"/>
    </source>
</evidence>
<evidence type="ECO:0000256" key="7">
    <source>
        <dbReference type="ARBA" id="ARBA00023237"/>
    </source>
</evidence>
<evidence type="ECO:0000313" key="10">
    <source>
        <dbReference type="Proteomes" id="UP001596391"/>
    </source>
</evidence>
<comment type="caution">
    <text evidence="9">The sequence shown here is derived from an EMBL/GenBank/DDBJ whole genome shotgun (WGS) entry which is preliminary data.</text>
</comment>
<accession>A0ABW1Z471</accession>
<dbReference type="EMBL" id="JBHSWI010000001">
    <property type="protein sequence ID" value="MFC6644187.1"/>
    <property type="molecule type" value="Genomic_DNA"/>
</dbReference>
<evidence type="ECO:0000256" key="3">
    <source>
        <dbReference type="ARBA" id="ARBA00022452"/>
    </source>
</evidence>
<dbReference type="InterPro" id="IPR036942">
    <property type="entry name" value="Beta-barrel_TonB_sf"/>
</dbReference>
<reference evidence="10" key="1">
    <citation type="journal article" date="2019" name="Int. J. Syst. Evol. Microbiol.">
        <title>The Global Catalogue of Microorganisms (GCM) 10K type strain sequencing project: providing services to taxonomists for standard genome sequencing and annotation.</title>
        <authorList>
            <consortium name="The Broad Institute Genomics Platform"/>
            <consortium name="The Broad Institute Genome Sequencing Center for Infectious Disease"/>
            <person name="Wu L."/>
            <person name="Ma J."/>
        </authorList>
    </citation>
    <scope>NUCLEOTIDE SEQUENCE [LARGE SCALE GENOMIC DNA]</scope>
    <source>
        <strain evidence="10">CGMCC 1.16026</strain>
    </source>
</reference>
<keyword evidence="6" id="KW-0472">Membrane</keyword>
<keyword evidence="10" id="KW-1185">Reference proteome</keyword>
<evidence type="ECO:0000256" key="2">
    <source>
        <dbReference type="ARBA" id="ARBA00022448"/>
    </source>
</evidence>
<dbReference type="Pfam" id="PF25183">
    <property type="entry name" value="OMP_b-brl_4"/>
    <property type="match status" value="1"/>
</dbReference>
<gene>
    <name evidence="9" type="ORF">ACFQBQ_00980</name>
</gene>
<organism evidence="9 10">
    <name type="scientific">Granulicella cerasi</name>
    <dbReference type="NCBI Taxonomy" id="741063"/>
    <lineage>
        <taxon>Bacteria</taxon>
        <taxon>Pseudomonadati</taxon>
        <taxon>Acidobacteriota</taxon>
        <taxon>Terriglobia</taxon>
        <taxon>Terriglobales</taxon>
        <taxon>Acidobacteriaceae</taxon>
        <taxon>Granulicella</taxon>
    </lineage>
</organism>
<dbReference type="InterPro" id="IPR039426">
    <property type="entry name" value="TonB-dep_rcpt-like"/>
</dbReference>
<name>A0ABW1Z471_9BACT</name>
<keyword evidence="7" id="KW-0998">Cell outer membrane</keyword>
<sequence>MPGGPITDCSDIWRSANPGATTCPNDISNLLAHNAFAQFVIGNLPTPSNPGPNATFDRADGGYQTDGTNGTYARGVYNIDNRYNVRIDHVFNNSNQIYVRFTSIPVSALRYFATDVNNPLNQTPTDAAHTYDVAIGYTRVLTNTLVSNFHYSWLRVNQPRKAPPSSTNADYAAKYGLTPAVVGYGLPSLGNFAQNGYSYTPQIGVGNSQINIDQNFIVGDDITWTWHRHQFQFGGDMRWYQSNQYDLSGLTGGKYSFAAGETGNGTTNSGSTLASFIQGTITSFTNTPISVPGYYRWRYYAGYFQDDWRALPSLTINIGVRYEVETPRMEKNNNQAFMNPSYQGTVNSMASQGAFCFSGACGTGQSLWPTNHWGLEPRVGISWAPTRKSTIRASYTIGRPPLSGQENIPDPNLNVGASSVGGVNGGTTPGWIVNYITNPIPANSLKSAYTALNGQRGPFNFSTGISPVFVDQSNAVPYVQTWDSRCSTSHWRARSCRSATRA</sequence>
<evidence type="ECO:0000313" key="9">
    <source>
        <dbReference type="EMBL" id="MFC6644187.1"/>
    </source>
</evidence>
<proteinExistence type="predicted"/>